<gene>
    <name evidence="1" type="ORF">SADUNF_Sadunf10G0182600</name>
</gene>
<dbReference type="OrthoDB" id="1055148at2759"/>
<protein>
    <submittedName>
        <fullName evidence="1">Uncharacterized protein</fullName>
    </submittedName>
</protein>
<comment type="caution">
    <text evidence="1">The sequence shown here is derived from an EMBL/GenBank/DDBJ whole genome shotgun (WGS) entry which is preliminary data.</text>
</comment>
<dbReference type="AlphaFoldDB" id="A0A835JWN1"/>
<dbReference type="InterPro" id="IPR017972">
    <property type="entry name" value="Cyt_P450_CS"/>
</dbReference>
<dbReference type="PROSITE" id="PS00086">
    <property type="entry name" value="CYTOCHROME_P450"/>
    <property type="match status" value="1"/>
</dbReference>
<evidence type="ECO:0000313" key="2">
    <source>
        <dbReference type="Proteomes" id="UP000657918"/>
    </source>
</evidence>
<name>A0A835JWN1_9ROSI</name>
<dbReference type="EMBL" id="JADGMS010000010">
    <property type="protein sequence ID" value="KAF9674965.1"/>
    <property type="molecule type" value="Genomic_DNA"/>
</dbReference>
<proteinExistence type="predicted"/>
<keyword evidence="2" id="KW-1185">Reference proteome</keyword>
<dbReference type="Proteomes" id="UP000657918">
    <property type="component" value="Unassembled WGS sequence"/>
</dbReference>
<accession>A0A835JWN1</accession>
<sequence>MSFGVGKRTCPGLGLDTASSPDDCKKMVLEFASPPFSKLDLFGKLQYTVVMKNILRAPVKRRDSREVPPRFWSRRASESSYDASSNDNSINSFTFVLEETERYQKARSGDPAKSVSSATNELHSCFIHNVGHITVPKAEDMQGISELQAPQESHHVQNPIEEIRQKSLVICVHMLCYTVTLREGEGQV</sequence>
<reference evidence="1 2" key="1">
    <citation type="submission" date="2020-10" db="EMBL/GenBank/DDBJ databases">
        <title>Plant Genome Project.</title>
        <authorList>
            <person name="Zhang R.-G."/>
        </authorList>
    </citation>
    <scope>NUCLEOTIDE SEQUENCE [LARGE SCALE GENOMIC DNA]</scope>
    <source>
        <strain evidence="1">FAFU-HL-1</strain>
        <tissue evidence="1">Leaf</tissue>
    </source>
</reference>
<evidence type="ECO:0000313" key="1">
    <source>
        <dbReference type="EMBL" id="KAF9674965.1"/>
    </source>
</evidence>
<organism evidence="1 2">
    <name type="scientific">Salix dunnii</name>
    <dbReference type="NCBI Taxonomy" id="1413687"/>
    <lineage>
        <taxon>Eukaryota</taxon>
        <taxon>Viridiplantae</taxon>
        <taxon>Streptophyta</taxon>
        <taxon>Embryophyta</taxon>
        <taxon>Tracheophyta</taxon>
        <taxon>Spermatophyta</taxon>
        <taxon>Magnoliopsida</taxon>
        <taxon>eudicotyledons</taxon>
        <taxon>Gunneridae</taxon>
        <taxon>Pentapetalae</taxon>
        <taxon>rosids</taxon>
        <taxon>fabids</taxon>
        <taxon>Malpighiales</taxon>
        <taxon>Salicaceae</taxon>
        <taxon>Saliceae</taxon>
        <taxon>Salix</taxon>
    </lineage>
</organism>
<dbReference type="GO" id="GO:0005506">
    <property type="term" value="F:iron ion binding"/>
    <property type="evidence" value="ECO:0007669"/>
    <property type="project" value="InterPro"/>
</dbReference>
<dbReference type="GO" id="GO:0016705">
    <property type="term" value="F:oxidoreductase activity, acting on paired donors, with incorporation or reduction of molecular oxygen"/>
    <property type="evidence" value="ECO:0007669"/>
    <property type="project" value="InterPro"/>
</dbReference>